<dbReference type="PANTHER" id="PTHR11895:SF176">
    <property type="entry name" value="AMIDASE AMID-RELATED"/>
    <property type="match status" value="1"/>
</dbReference>
<comment type="caution">
    <text evidence="4">The sequence shown here is derived from an EMBL/GenBank/DDBJ whole genome shotgun (WGS) entry which is preliminary data.</text>
</comment>
<dbReference type="EMBL" id="UWOC01000129">
    <property type="protein sequence ID" value="VCU08437.1"/>
    <property type="molecule type" value="Genomic_DNA"/>
</dbReference>
<keyword evidence="5" id="KW-1185">Reference proteome</keyword>
<protein>
    <recommendedName>
        <fullName evidence="2">Indoleacetamide hydrolase</fullName>
    </recommendedName>
</protein>
<name>A0A447CT96_9BRAD</name>
<evidence type="ECO:0000256" key="1">
    <source>
        <dbReference type="ARBA" id="ARBA00003871"/>
    </source>
</evidence>
<feature type="domain" description="Amidase" evidence="3">
    <location>
        <begin position="73"/>
        <end position="482"/>
    </location>
</feature>
<proteinExistence type="predicted"/>
<evidence type="ECO:0000313" key="4">
    <source>
        <dbReference type="EMBL" id="VCU08437.1"/>
    </source>
</evidence>
<dbReference type="PANTHER" id="PTHR11895">
    <property type="entry name" value="TRANSAMIDASE"/>
    <property type="match status" value="1"/>
</dbReference>
<dbReference type="SUPFAM" id="SSF75304">
    <property type="entry name" value="Amidase signature (AS) enzymes"/>
    <property type="match status" value="1"/>
</dbReference>
<gene>
    <name evidence="4" type="primary">amiD_2</name>
    <name evidence="4" type="ORF">RHODGE_RHODGE_01607</name>
</gene>
<organism evidence="4 5">
    <name type="scientific">Rhodoplanes serenus</name>
    <dbReference type="NCBI Taxonomy" id="200615"/>
    <lineage>
        <taxon>Bacteria</taxon>
        <taxon>Pseudomonadati</taxon>
        <taxon>Pseudomonadota</taxon>
        <taxon>Alphaproteobacteria</taxon>
        <taxon>Hyphomicrobiales</taxon>
        <taxon>Nitrobacteraceae</taxon>
        <taxon>Rhodoplanes</taxon>
    </lineage>
</organism>
<dbReference type="InterPro" id="IPR023631">
    <property type="entry name" value="Amidase_dom"/>
</dbReference>
<dbReference type="InterPro" id="IPR020556">
    <property type="entry name" value="Amidase_CS"/>
</dbReference>
<dbReference type="Proteomes" id="UP000289200">
    <property type="component" value="Unassembled WGS sequence"/>
</dbReference>
<dbReference type="AlphaFoldDB" id="A0A447CT96"/>
<comment type="function">
    <text evidence="1">Hydrolyzes indole-3-acetamide (IAM) into indole-3-acetic acid (IAA).</text>
</comment>
<dbReference type="InterPro" id="IPR036928">
    <property type="entry name" value="AS_sf"/>
</dbReference>
<dbReference type="InterPro" id="IPR000120">
    <property type="entry name" value="Amidase"/>
</dbReference>
<dbReference type="GO" id="GO:0003824">
    <property type="term" value="F:catalytic activity"/>
    <property type="evidence" value="ECO:0007669"/>
    <property type="project" value="InterPro"/>
</dbReference>
<reference evidence="5" key="1">
    <citation type="submission" date="2018-10" db="EMBL/GenBank/DDBJ databases">
        <authorList>
            <person name="Peiro R."/>
            <person name="Begona"/>
            <person name="Cbmso G."/>
            <person name="Lopez M."/>
            <person name="Gonzalez S."/>
            <person name="Sacristan E."/>
            <person name="Castillo E."/>
        </authorList>
    </citation>
    <scope>NUCLEOTIDE SEQUENCE [LARGE SCALE GENOMIC DNA]</scope>
</reference>
<evidence type="ECO:0000313" key="5">
    <source>
        <dbReference type="Proteomes" id="UP000289200"/>
    </source>
</evidence>
<dbReference type="Pfam" id="PF01425">
    <property type="entry name" value="Amidase"/>
    <property type="match status" value="1"/>
</dbReference>
<dbReference type="PROSITE" id="PS00571">
    <property type="entry name" value="AMIDASES"/>
    <property type="match status" value="1"/>
</dbReference>
<evidence type="ECO:0000256" key="2">
    <source>
        <dbReference type="ARBA" id="ARBA00021874"/>
    </source>
</evidence>
<sequence>MPPRALPIDFYRHATTLHYPLTALARPRHQIKILVRSSETTIMPVLDADPLAEGGIADFARAFRAGTITSEQATRAYLARISALDGQLGAFQHVAAESALATACAIDALHRAGTDLGPLMGLPVSVKDLFAVDGMPITAGSHMAVDDIAGPEGPLVRSLRRAGCVILGKTRTVEFALGITGVSTPRGTPVNPWDAATRRLPGGSSSGAGVAVAAGLCGLAIGSDTGGSVRAPAAFCGVFGLKTTPGVFATEGAVPLAPHLDTPGLLTRTAADAAIAFAALTSTPAPQPRPASRLRLGVPDDYVFDDLDPAVAAAVTAALEAATAAGIGLVPVSLPGLREREEYFPAVLPACLIATLGRERFLAGRDRMDPIVARRAAHGLEVTAAAVMALEARRTRTRRQAATALAGLDGWVSPTTTVPAPPVAALDDPDRALALALGMTRNTQPANYFGVPAVTLPLPRPAGALPVGVQVVGYEHGDADVLAIALALEAILGTGGSPDLSGFVG</sequence>
<accession>A0A447CT96</accession>
<evidence type="ECO:0000259" key="3">
    <source>
        <dbReference type="Pfam" id="PF01425"/>
    </source>
</evidence>
<dbReference type="Gene3D" id="3.90.1300.10">
    <property type="entry name" value="Amidase signature (AS) domain"/>
    <property type="match status" value="1"/>
</dbReference>